<keyword evidence="4" id="KW-1185">Reference proteome</keyword>
<evidence type="ECO:0000256" key="1">
    <source>
        <dbReference type="SAM" id="MobiDB-lite"/>
    </source>
</evidence>
<evidence type="ECO:0008006" key="6">
    <source>
        <dbReference type="Google" id="ProtNLM"/>
    </source>
</evidence>
<protein>
    <recommendedName>
        <fullName evidence="6">DUF1190 domain-containing protein</fullName>
    </recommendedName>
</protein>
<evidence type="ECO:0000313" key="3">
    <source>
        <dbReference type="EMBL" id="SBT21760.1"/>
    </source>
</evidence>
<reference evidence="2 5" key="2">
    <citation type="submission" date="2016-06" db="EMBL/GenBank/DDBJ databases">
        <authorList>
            <person name="Kjaerup R.B."/>
            <person name="Dalgaard T.S."/>
            <person name="Juul-Madsen H.R."/>
        </authorList>
    </citation>
    <scope>NUCLEOTIDE SEQUENCE [LARGE SCALE GENOMIC DNA]</scope>
    <source>
        <strain evidence="2 5">CECT 5115</strain>
    </source>
</reference>
<evidence type="ECO:0000313" key="5">
    <source>
        <dbReference type="Proteomes" id="UP000092871"/>
    </source>
</evidence>
<evidence type="ECO:0000313" key="2">
    <source>
        <dbReference type="EMBL" id="SBT18805.1"/>
    </source>
</evidence>
<dbReference type="Proteomes" id="UP000092871">
    <property type="component" value="Unassembled WGS sequence"/>
</dbReference>
<dbReference type="InterPro" id="IPR009576">
    <property type="entry name" value="Biofilm_formation_YgiB"/>
</dbReference>
<dbReference type="OrthoDB" id="5903948at2"/>
<gene>
    <name evidence="2" type="ORF">MGA5115_02955</name>
    <name evidence="3" type="ORF">MGA5116_02359</name>
</gene>
<evidence type="ECO:0000313" key="4">
    <source>
        <dbReference type="Proteomes" id="UP000092840"/>
    </source>
</evidence>
<dbReference type="EMBL" id="FLRB01000013">
    <property type="protein sequence ID" value="SBT21760.1"/>
    <property type="molecule type" value="Genomic_DNA"/>
</dbReference>
<organism evidence="2 5">
    <name type="scientific">Marinomonas gallaica</name>
    <dbReference type="NCBI Taxonomy" id="1806667"/>
    <lineage>
        <taxon>Bacteria</taxon>
        <taxon>Pseudomonadati</taxon>
        <taxon>Pseudomonadota</taxon>
        <taxon>Gammaproteobacteria</taxon>
        <taxon>Oceanospirillales</taxon>
        <taxon>Oceanospirillaceae</taxon>
        <taxon>Marinomonas</taxon>
    </lineage>
</organism>
<feature type="compositionally biased region" description="Polar residues" evidence="1">
    <location>
        <begin position="158"/>
        <end position="173"/>
    </location>
</feature>
<dbReference type="RefSeq" id="WP_067037887.1">
    <property type="nucleotide sequence ID" value="NZ_FLRA01000023.1"/>
</dbReference>
<dbReference type="Pfam" id="PF06693">
    <property type="entry name" value="DUF1190"/>
    <property type="match status" value="1"/>
</dbReference>
<name>A0A1C3JUM4_9GAMM</name>
<sequence length="196" mass="22035">MKRTKKINTSRFLKRSNLRRAPLVLFAGAFIYSTFFNEEEVTYVENVDDCMADTSLSQQDCEMAYKNALAESEKTAPKFDTQARCEQDFREDGCYESDNGTFIPMMSGFMIGSALNRYDRNRYYHPAYSYLSSYGTQKVMSDGTPLNRAGGSRYTVPRGTTETSKPRSTSTISRGGFGQIALRNASYSSSRSSWGG</sequence>
<proteinExistence type="predicted"/>
<dbReference type="Proteomes" id="UP000092840">
    <property type="component" value="Unassembled WGS sequence"/>
</dbReference>
<dbReference type="AlphaFoldDB" id="A0A1C3JUM4"/>
<dbReference type="EMBL" id="FLRA01000023">
    <property type="protein sequence ID" value="SBT18805.1"/>
    <property type="molecule type" value="Genomic_DNA"/>
</dbReference>
<accession>A0A1C3JUM4</accession>
<reference evidence="3 4" key="1">
    <citation type="submission" date="2016-06" db="EMBL/GenBank/DDBJ databases">
        <authorList>
            <person name="Rodrigo-Torres L."/>
            <person name="Arahal D.R."/>
        </authorList>
    </citation>
    <scope>NUCLEOTIDE SEQUENCE [LARGE SCALE GENOMIC DNA]</scope>
    <source>
        <strain evidence="3 4">CECT 5116</strain>
    </source>
</reference>
<feature type="region of interest" description="Disordered" evidence="1">
    <location>
        <begin position="143"/>
        <end position="177"/>
    </location>
</feature>